<dbReference type="InterPro" id="IPR042235">
    <property type="entry name" value="ZP-C_dom"/>
</dbReference>
<dbReference type="Proteomes" id="UP000683360">
    <property type="component" value="Unassembled WGS sequence"/>
</dbReference>
<keyword evidence="1" id="KW-0732">Signal</keyword>
<evidence type="ECO:0008006" key="8">
    <source>
        <dbReference type="Google" id="ProtNLM"/>
    </source>
</evidence>
<dbReference type="SUPFAM" id="SSF56487">
    <property type="entry name" value="SRCR-like"/>
    <property type="match status" value="1"/>
</dbReference>
<dbReference type="InterPro" id="IPR001507">
    <property type="entry name" value="ZP_dom"/>
</dbReference>
<comment type="caution">
    <text evidence="6">The sequence shown here is derived from an EMBL/GenBank/DDBJ whole genome shotgun (WGS) entry which is preliminary data.</text>
</comment>
<reference evidence="6" key="1">
    <citation type="submission" date="2021-03" db="EMBL/GenBank/DDBJ databases">
        <authorList>
            <person name="Bekaert M."/>
        </authorList>
    </citation>
    <scope>NUCLEOTIDE SEQUENCE</scope>
</reference>
<dbReference type="PROSITE" id="PS51034">
    <property type="entry name" value="ZP_2"/>
    <property type="match status" value="1"/>
</dbReference>
<dbReference type="InterPro" id="IPR036772">
    <property type="entry name" value="SRCR-like_dom_sf"/>
</dbReference>
<feature type="domain" description="SRCR" evidence="4">
    <location>
        <begin position="23"/>
        <end position="124"/>
    </location>
</feature>
<dbReference type="InterPro" id="IPR001190">
    <property type="entry name" value="SRCR"/>
</dbReference>
<evidence type="ECO:0000259" key="5">
    <source>
        <dbReference type="PROSITE" id="PS51034"/>
    </source>
</evidence>
<dbReference type="PROSITE" id="PS00420">
    <property type="entry name" value="SRCR_1"/>
    <property type="match status" value="1"/>
</dbReference>
<evidence type="ECO:0000313" key="6">
    <source>
        <dbReference type="EMBL" id="CAG2191495.1"/>
    </source>
</evidence>
<evidence type="ECO:0000256" key="2">
    <source>
        <dbReference type="ARBA" id="ARBA00023157"/>
    </source>
</evidence>
<comment type="caution">
    <text evidence="3">Lacks conserved residue(s) required for the propagation of feature annotation.</text>
</comment>
<dbReference type="EMBL" id="CAJPWZ010000364">
    <property type="protein sequence ID" value="CAG2191495.1"/>
    <property type="molecule type" value="Genomic_DNA"/>
</dbReference>
<gene>
    <name evidence="6" type="ORF">MEDL_6727</name>
</gene>
<evidence type="ECO:0000256" key="1">
    <source>
        <dbReference type="ARBA" id="ARBA00022729"/>
    </source>
</evidence>
<dbReference type="InterPro" id="IPR055356">
    <property type="entry name" value="ZP-N"/>
</dbReference>
<protein>
    <recommendedName>
        <fullName evidence="8">SRCR domain-containing protein</fullName>
    </recommendedName>
</protein>
<dbReference type="PRINTS" id="PR00258">
    <property type="entry name" value="SPERACTRCPTR"/>
</dbReference>
<dbReference type="GO" id="GO:0016020">
    <property type="term" value="C:membrane"/>
    <property type="evidence" value="ECO:0007669"/>
    <property type="project" value="InterPro"/>
</dbReference>
<accession>A0A8S3QCC8</accession>
<dbReference type="SMART" id="SM00202">
    <property type="entry name" value="SR"/>
    <property type="match status" value="1"/>
</dbReference>
<evidence type="ECO:0000313" key="7">
    <source>
        <dbReference type="Proteomes" id="UP000683360"/>
    </source>
</evidence>
<dbReference type="OrthoDB" id="6160633at2759"/>
<dbReference type="Pfam" id="PF23344">
    <property type="entry name" value="ZP-N"/>
    <property type="match status" value="1"/>
</dbReference>
<dbReference type="Gene3D" id="2.60.40.4100">
    <property type="entry name" value="Zona pellucida, ZP-C domain"/>
    <property type="match status" value="1"/>
</dbReference>
<feature type="domain" description="ZP" evidence="5">
    <location>
        <begin position="148"/>
        <end position="334"/>
    </location>
</feature>
<keyword evidence="2 3" id="KW-1015">Disulfide bond</keyword>
<dbReference type="InterPro" id="IPR055355">
    <property type="entry name" value="ZP-C"/>
</dbReference>
<dbReference type="FunFam" id="3.10.250.10:FF:000001">
    <property type="entry name" value="Lysyl oxidase 4 isoform X1"/>
    <property type="match status" value="1"/>
</dbReference>
<dbReference type="Pfam" id="PF00100">
    <property type="entry name" value="Zona_pellucida"/>
    <property type="match status" value="1"/>
</dbReference>
<dbReference type="PANTHER" id="PTHR48071">
    <property type="entry name" value="SRCR DOMAIN-CONTAINING PROTEIN"/>
    <property type="match status" value="1"/>
</dbReference>
<evidence type="ECO:0000259" key="4">
    <source>
        <dbReference type="PROSITE" id="PS50287"/>
    </source>
</evidence>
<dbReference type="PANTHER" id="PTHR48071:SF18">
    <property type="entry name" value="DELETED IN MALIGNANT BRAIN TUMORS 1 PROTEIN-RELATED"/>
    <property type="match status" value="1"/>
</dbReference>
<evidence type="ECO:0000256" key="3">
    <source>
        <dbReference type="PROSITE-ProRule" id="PRU00196"/>
    </source>
</evidence>
<dbReference type="Gene3D" id="3.10.250.10">
    <property type="entry name" value="SRCR-like domain"/>
    <property type="match status" value="1"/>
</dbReference>
<dbReference type="PROSITE" id="PS50287">
    <property type="entry name" value="SRCR_2"/>
    <property type="match status" value="1"/>
</dbReference>
<dbReference type="AlphaFoldDB" id="A0A8S3QCC8"/>
<dbReference type="Gene3D" id="2.60.40.3210">
    <property type="entry name" value="Zona pellucida, ZP-N domain"/>
    <property type="match status" value="1"/>
</dbReference>
<feature type="disulfide bond" evidence="3">
    <location>
        <begin position="93"/>
        <end position="103"/>
    </location>
</feature>
<name>A0A8S3QCC8_MYTED</name>
<dbReference type="Pfam" id="PF00530">
    <property type="entry name" value="SRCR"/>
    <property type="match status" value="1"/>
</dbReference>
<sequence>MWGFEPTPTFVDQNTHSQEWEGVRLVGGCVPREGTVELYVNGTWGTICHREFDNNAARVICRMAGLSDSKAYAYWHSYYGFGSAKAILTNVVCTGNERSVLDCLSNGLYCDMCYYESSVGVSCGDYASPPPQAFGPTLNQYENNVRVFCQENNWYVRLNLPPLQREFPHFHIMDVYLGSESCNGRQSGNYLIFNEEYNSCLTSQSITNSAVIYENTIVYALHDINHHIVEKDYRFKINVKCEMSNRDYLVDNMQKNLTTVGRGHFAIHLNFYSDSNYQHQFSGFPPSYMIGDLVYVKVLTNIRDYGIKMRISECSTKPSEHSSSTYLYYLIRNG</sequence>
<keyword evidence="7" id="KW-1185">Reference proteome</keyword>
<organism evidence="6 7">
    <name type="scientific">Mytilus edulis</name>
    <name type="common">Blue mussel</name>
    <dbReference type="NCBI Taxonomy" id="6550"/>
    <lineage>
        <taxon>Eukaryota</taxon>
        <taxon>Metazoa</taxon>
        <taxon>Spiralia</taxon>
        <taxon>Lophotrochozoa</taxon>
        <taxon>Mollusca</taxon>
        <taxon>Bivalvia</taxon>
        <taxon>Autobranchia</taxon>
        <taxon>Pteriomorphia</taxon>
        <taxon>Mytilida</taxon>
        <taxon>Mytiloidea</taxon>
        <taxon>Mytilidae</taxon>
        <taxon>Mytilinae</taxon>
        <taxon>Mytilus</taxon>
    </lineage>
</organism>
<proteinExistence type="predicted"/>